<keyword evidence="3" id="KW-1185">Reference proteome</keyword>
<gene>
    <name evidence="2" type="ordered locus">SpiGrapes_0992</name>
</gene>
<dbReference type="EMBL" id="CP003155">
    <property type="protein sequence ID" value="AEV28817.1"/>
    <property type="molecule type" value="Genomic_DNA"/>
</dbReference>
<proteinExistence type="predicted"/>
<dbReference type="OrthoDB" id="9797344at2"/>
<dbReference type="CDD" id="cd00077">
    <property type="entry name" value="HDc"/>
    <property type="match status" value="1"/>
</dbReference>
<dbReference type="Proteomes" id="UP000005632">
    <property type="component" value="Chromosome"/>
</dbReference>
<dbReference type="STRING" id="158190.SpiGrapes_0992"/>
<dbReference type="Pfam" id="PF01966">
    <property type="entry name" value="HD"/>
    <property type="match status" value="1"/>
</dbReference>
<dbReference type="eggNOG" id="COG1418">
    <property type="taxonomic scope" value="Bacteria"/>
</dbReference>
<dbReference type="NCBIfam" id="TIGR00277">
    <property type="entry name" value="HDIG"/>
    <property type="match status" value="1"/>
</dbReference>
<evidence type="ECO:0000259" key="1">
    <source>
        <dbReference type="SMART" id="SM00471"/>
    </source>
</evidence>
<protein>
    <submittedName>
        <fullName evidence="2">Putative domain HDIG-containing protein</fullName>
    </submittedName>
</protein>
<dbReference type="Gene3D" id="1.10.3210.10">
    <property type="entry name" value="Hypothetical protein af1432"/>
    <property type="match status" value="1"/>
</dbReference>
<organism evidence="2 3">
    <name type="scientific">Sphaerochaeta pleomorpha (strain ATCC BAA-1885 / DSM 22778 / Grapes)</name>
    <dbReference type="NCBI Taxonomy" id="158190"/>
    <lineage>
        <taxon>Bacteria</taxon>
        <taxon>Pseudomonadati</taxon>
        <taxon>Spirochaetota</taxon>
        <taxon>Spirochaetia</taxon>
        <taxon>Spirochaetales</taxon>
        <taxon>Sphaerochaetaceae</taxon>
        <taxon>Sphaerochaeta</taxon>
    </lineage>
</organism>
<dbReference type="AlphaFoldDB" id="G8QRN4"/>
<dbReference type="SMART" id="SM00471">
    <property type="entry name" value="HDc"/>
    <property type="match status" value="1"/>
</dbReference>
<feature type="domain" description="HD/PDEase" evidence="1">
    <location>
        <begin position="29"/>
        <end position="119"/>
    </location>
</feature>
<reference evidence="2 3" key="1">
    <citation type="submission" date="2011-11" db="EMBL/GenBank/DDBJ databases">
        <title>Complete sequence of Spirochaeta sp. grapes.</title>
        <authorList>
            <consortium name="US DOE Joint Genome Institute"/>
            <person name="Lucas S."/>
            <person name="Han J."/>
            <person name="Lapidus A."/>
            <person name="Cheng J.-F."/>
            <person name="Goodwin L."/>
            <person name="Pitluck S."/>
            <person name="Peters L."/>
            <person name="Ovchinnikova G."/>
            <person name="Munk A.C."/>
            <person name="Detter J.C."/>
            <person name="Han C."/>
            <person name="Tapia R."/>
            <person name="Land M."/>
            <person name="Hauser L."/>
            <person name="Kyrpides N."/>
            <person name="Ivanova N."/>
            <person name="Pagani I."/>
            <person name="Ritalahtilisa K."/>
            <person name="Loeffler F."/>
            <person name="Woyke T."/>
        </authorList>
    </citation>
    <scope>NUCLEOTIDE SEQUENCE [LARGE SCALE GENOMIC DNA]</scope>
    <source>
        <strain evidence="3">ATCC BAA-1885 / DSM 22778 / Grapes</strain>
    </source>
</reference>
<evidence type="ECO:0000313" key="3">
    <source>
        <dbReference type="Proteomes" id="UP000005632"/>
    </source>
</evidence>
<dbReference type="InterPro" id="IPR006675">
    <property type="entry name" value="HDIG_dom"/>
</dbReference>
<evidence type="ECO:0000313" key="2">
    <source>
        <dbReference type="EMBL" id="AEV28817.1"/>
    </source>
</evidence>
<dbReference type="KEGG" id="sgp:SpiGrapes_0992"/>
<name>G8QRN4_SPHPG</name>
<dbReference type="HOGENOM" id="CLU_106618_0_0_12"/>
<sequence>METVEKILAHPQFWAYLELNAEAEKDRVYCKHDYQHALDVARVAYCIVLERHLSIDKDLLYATALLHDIAKWKQYALGSDHAEEGAVLAGQILSDIGLDKDTTASILCAIRTHRAKDGEKSLLGEVLYESDKACRPCISCKSLKGCKRFPDGKKPALQY</sequence>
<dbReference type="InterPro" id="IPR006674">
    <property type="entry name" value="HD_domain"/>
</dbReference>
<dbReference type="RefSeq" id="WP_014269666.1">
    <property type="nucleotide sequence ID" value="NC_016633.1"/>
</dbReference>
<accession>G8QRN4</accession>
<dbReference type="SUPFAM" id="SSF109604">
    <property type="entry name" value="HD-domain/PDEase-like"/>
    <property type="match status" value="1"/>
</dbReference>
<dbReference type="InterPro" id="IPR003607">
    <property type="entry name" value="HD/PDEase_dom"/>
</dbReference>